<dbReference type="Proteomes" id="UP000181981">
    <property type="component" value="Unassembled WGS sequence"/>
</dbReference>
<name>A0A1I0DVZ2_9BACT</name>
<organism evidence="2 3">
    <name type="scientific">Draconibacterium orientale</name>
    <dbReference type="NCBI Taxonomy" id="1168034"/>
    <lineage>
        <taxon>Bacteria</taxon>
        <taxon>Pseudomonadati</taxon>
        <taxon>Bacteroidota</taxon>
        <taxon>Bacteroidia</taxon>
        <taxon>Marinilabiliales</taxon>
        <taxon>Prolixibacteraceae</taxon>
        <taxon>Draconibacterium</taxon>
    </lineage>
</organism>
<feature type="chain" id="PRO_5010285783" description="Lipocalin-like domain-containing protein" evidence="1">
    <location>
        <begin position="24"/>
        <end position="155"/>
    </location>
</feature>
<evidence type="ECO:0000256" key="1">
    <source>
        <dbReference type="SAM" id="SignalP"/>
    </source>
</evidence>
<reference evidence="2 3" key="1">
    <citation type="submission" date="2016-10" db="EMBL/GenBank/DDBJ databases">
        <authorList>
            <person name="de Groot N.N."/>
        </authorList>
    </citation>
    <scope>NUCLEOTIDE SEQUENCE [LARGE SCALE GENOMIC DNA]</scope>
    <source>
        <strain evidence="2 3">DSM 25947</strain>
    </source>
</reference>
<sequence length="155" mass="16131">MKKSIYVLIVLMCVFSVSLNSCSKDDDGDITTLDGKYTLVMDGTTVASGETEEVGMVGNAISLSLGEDFGFIVAGVPETVGDEAEIGAQGSGVSVSITGKNLLKSGDDEMYFSISGTVKRTSSSKITFEGTCTEFGSTMVHTFSGSAESAAYKII</sequence>
<keyword evidence="1" id="KW-0732">Signal</keyword>
<gene>
    <name evidence="2" type="ORF">SAMN05444285_11180</name>
</gene>
<dbReference type="AlphaFoldDB" id="A0A1I0DVZ2"/>
<feature type="signal peptide" evidence="1">
    <location>
        <begin position="1"/>
        <end position="23"/>
    </location>
</feature>
<protein>
    <recommendedName>
        <fullName evidence="4">Lipocalin-like domain-containing protein</fullName>
    </recommendedName>
</protein>
<dbReference type="OrthoDB" id="1122094at2"/>
<proteinExistence type="predicted"/>
<accession>A0A1I0DVZ2</accession>
<dbReference type="RefSeq" id="WP_139178059.1">
    <property type="nucleotide sequence ID" value="NZ_FOHT01000011.1"/>
</dbReference>
<evidence type="ECO:0008006" key="4">
    <source>
        <dbReference type="Google" id="ProtNLM"/>
    </source>
</evidence>
<dbReference type="EMBL" id="FOHT01000011">
    <property type="protein sequence ID" value="SET36196.1"/>
    <property type="molecule type" value="Genomic_DNA"/>
</dbReference>
<evidence type="ECO:0000313" key="3">
    <source>
        <dbReference type="Proteomes" id="UP000181981"/>
    </source>
</evidence>
<evidence type="ECO:0000313" key="2">
    <source>
        <dbReference type="EMBL" id="SET36196.1"/>
    </source>
</evidence>